<dbReference type="Pfam" id="PF00108">
    <property type="entry name" value="Thiolase_N"/>
    <property type="match status" value="1"/>
</dbReference>
<dbReference type="SUPFAM" id="SSF53901">
    <property type="entry name" value="Thiolase-like"/>
    <property type="match status" value="2"/>
</dbReference>
<dbReference type="CDD" id="cd00751">
    <property type="entry name" value="thiolase"/>
    <property type="match status" value="1"/>
</dbReference>
<dbReference type="NCBIfam" id="TIGR01930">
    <property type="entry name" value="AcCoA-C-Actrans"/>
    <property type="match status" value="1"/>
</dbReference>
<evidence type="ECO:0000256" key="3">
    <source>
        <dbReference type="ARBA" id="ARBA00022679"/>
    </source>
</evidence>
<dbReference type="Gene3D" id="3.40.47.10">
    <property type="match status" value="2"/>
</dbReference>
<feature type="active site" description="Proton acceptor" evidence="6">
    <location>
        <position position="350"/>
    </location>
</feature>
<dbReference type="InterPro" id="IPR002155">
    <property type="entry name" value="Thiolase"/>
</dbReference>
<gene>
    <name evidence="10" type="ORF">SAMN05421543_12433</name>
</gene>
<organism evidence="10 11">
    <name type="scientific">Alicyclobacillus macrosporangiidus</name>
    <dbReference type="NCBI Taxonomy" id="392015"/>
    <lineage>
        <taxon>Bacteria</taxon>
        <taxon>Bacillati</taxon>
        <taxon>Bacillota</taxon>
        <taxon>Bacilli</taxon>
        <taxon>Bacillales</taxon>
        <taxon>Alicyclobacillaceae</taxon>
        <taxon>Alicyclobacillus</taxon>
    </lineage>
</organism>
<evidence type="ECO:0000259" key="8">
    <source>
        <dbReference type="Pfam" id="PF00108"/>
    </source>
</evidence>
<dbReference type="InterPro" id="IPR020615">
    <property type="entry name" value="Thiolase_acyl_enz_int_AS"/>
</dbReference>
<dbReference type="PIRSF" id="PIRSF000429">
    <property type="entry name" value="Ac-CoA_Ac_transf"/>
    <property type="match status" value="1"/>
</dbReference>
<evidence type="ECO:0000256" key="1">
    <source>
        <dbReference type="ARBA" id="ARBA00010982"/>
    </source>
</evidence>
<dbReference type="PROSITE" id="PS00099">
    <property type="entry name" value="THIOLASE_3"/>
    <property type="match status" value="1"/>
</dbReference>
<dbReference type="GO" id="GO:0003985">
    <property type="term" value="F:acetyl-CoA C-acetyltransferase activity"/>
    <property type="evidence" value="ECO:0007669"/>
    <property type="project" value="UniProtKB-EC"/>
</dbReference>
<dbReference type="EMBL" id="FPBV01000024">
    <property type="protein sequence ID" value="SFV04383.1"/>
    <property type="molecule type" value="Genomic_DNA"/>
</dbReference>
<dbReference type="PROSITE" id="PS00737">
    <property type="entry name" value="THIOLASE_2"/>
    <property type="match status" value="1"/>
</dbReference>
<dbReference type="GO" id="GO:0006635">
    <property type="term" value="P:fatty acid beta-oxidation"/>
    <property type="evidence" value="ECO:0007669"/>
    <property type="project" value="TreeGrafter"/>
</dbReference>
<dbReference type="PANTHER" id="PTHR18919:SF107">
    <property type="entry name" value="ACETYL-COA ACETYLTRANSFERASE, CYTOSOLIC"/>
    <property type="match status" value="1"/>
</dbReference>
<dbReference type="FunFam" id="3.40.47.10:FF:000010">
    <property type="entry name" value="Acetyl-CoA acetyltransferase (Thiolase)"/>
    <property type="match status" value="1"/>
</dbReference>
<dbReference type="AlphaFoldDB" id="A0A1I7L3R7"/>
<keyword evidence="3 7" id="KW-0808">Transferase</keyword>
<dbReference type="PROSITE" id="PS00098">
    <property type="entry name" value="THIOLASE_1"/>
    <property type="match status" value="1"/>
</dbReference>
<evidence type="ECO:0000256" key="4">
    <source>
        <dbReference type="ARBA" id="ARBA00023315"/>
    </source>
</evidence>
<dbReference type="OrthoDB" id="2379477at2"/>
<reference evidence="11" key="1">
    <citation type="submission" date="2016-10" db="EMBL/GenBank/DDBJ databases">
        <authorList>
            <person name="Varghese N."/>
        </authorList>
    </citation>
    <scope>NUCLEOTIDE SEQUENCE [LARGE SCALE GENOMIC DNA]</scope>
    <source>
        <strain evidence="11">DSM 17980</strain>
    </source>
</reference>
<protein>
    <recommendedName>
        <fullName evidence="2">acetyl-CoA C-acetyltransferase</fullName>
        <ecNumber evidence="2">2.3.1.9</ecNumber>
    </recommendedName>
    <alternativeName>
        <fullName evidence="5">Acetoacetyl-CoA thiolase</fullName>
    </alternativeName>
</protein>
<dbReference type="InterPro" id="IPR020617">
    <property type="entry name" value="Thiolase_C"/>
</dbReference>
<dbReference type="PANTHER" id="PTHR18919">
    <property type="entry name" value="ACETYL-COA C-ACYLTRANSFERASE"/>
    <property type="match status" value="1"/>
</dbReference>
<feature type="active site" description="Proton acceptor" evidence="6">
    <location>
        <position position="380"/>
    </location>
</feature>
<evidence type="ECO:0000256" key="7">
    <source>
        <dbReference type="RuleBase" id="RU003557"/>
    </source>
</evidence>
<evidence type="ECO:0000259" key="9">
    <source>
        <dbReference type="Pfam" id="PF02803"/>
    </source>
</evidence>
<comment type="similarity">
    <text evidence="1 7">Belongs to the thiolase-like superfamily. Thiolase family.</text>
</comment>
<evidence type="ECO:0000256" key="6">
    <source>
        <dbReference type="PIRSR" id="PIRSR000429-1"/>
    </source>
</evidence>
<evidence type="ECO:0000256" key="5">
    <source>
        <dbReference type="ARBA" id="ARBA00030755"/>
    </source>
</evidence>
<feature type="domain" description="Thiolase C-terminal" evidence="9">
    <location>
        <begin position="271"/>
        <end position="392"/>
    </location>
</feature>
<dbReference type="Pfam" id="PF02803">
    <property type="entry name" value="Thiolase_C"/>
    <property type="match status" value="1"/>
</dbReference>
<dbReference type="InterPro" id="IPR020616">
    <property type="entry name" value="Thiolase_N"/>
</dbReference>
<dbReference type="InterPro" id="IPR016039">
    <property type="entry name" value="Thiolase-like"/>
</dbReference>
<dbReference type="EC" id="2.3.1.9" evidence="2"/>
<keyword evidence="4 7" id="KW-0012">Acyltransferase</keyword>
<accession>A0A1I7L3R7</accession>
<sequence length="396" mass="40741">MDRKSVYVVDGARTPFGSFGGSLKDVTATRLGAIAGAEALRRAGVEPEAVDNVVFGNVIQSHNGAPYLARHIALDVGVTVETPALTVNRLCGSGLQAVVTAAKDILLGESQIALAGGAESMSQAPYVLRGARFGHRMGDAVAVDVLTEALTDCRGNLPMGITAENLAERFGITREAQDEFACLSQARAAAARASGRLAEEIVPVPVPGRKGDTLVEQDEHIRPGTTLEALARLKPAFKAGGTVTAGNASGINDGAAAVVVASEQAVAERGLKPVARILGWGVAGVDPAYMGIGPVPAVRKALAAAGVSFEDVALWEVNEAFAAQYLSVERELGLPRDRTNVNGGAIALGHPIGASGARVLLTLAYELRRRGERIGVASLCIGGGQGIAMVIESTAD</sequence>
<feature type="active site" description="Acyl-thioester intermediate" evidence="6">
    <location>
        <position position="91"/>
    </location>
</feature>
<dbReference type="Proteomes" id="UP000183508">
    <property type="component" value="Unassembled WGS sequence"/>
</dbReference>
<name>A0A1I7L3R7_9BACL</name>
<evidence type="ECO:0000313" key="11">
    <source>
        <dbReference type="Proteomes" id="UP000183508"/>
    </source>
</evidence>
<dbReference type="InterPro" id="IPR020613">
    <property type="entry name" value="Thiolase_CS"/>
</dbReference>
<evidence type="ECO:0000256" key="2">
    <source>
        <dbReference type="ARBA" id="ARBA00012705"/>
    </source>
</evidence>
<proteinExistence type="inferred from homology"/>
<dbReference type="eggNOG" id="COG0183">
    <property type="taxonomic scope" value="Bacteria"/>
</dbReference>
<feature type="domain" description="Thiolase N-terminal" evidence="8">
    <location>
        <begin position="6"/>
        <end position="264"/>
    </location>
</feature>
<dbReference type="RefSeq" id="WP_074955716.1">
    <property type="nucleotide sequence ID" value="NZ_FPBV01000024.1"/>
</dbReference>
<dbReference type="STRING" id="392015.SAMN05421543_12433"/>
<dbReference type="InterPro" id="IPR020610">
    <property type="entry name" value="Thiolase_AS"/>
</dbReference>
<keyword evidence="11" id="KW-1185">Reference proteome</keyword>
<evidence type="ECO:0000313" key="10">
    <source>
        <dbReference type="EMBL" id="SFV04383.1"/>
    </source>
</evidence>